<comment type="subunit">
    <text evidence="3">The core secretion machinery of the T3SS is composed of approximately 20 different proteins, including cytoplasmic components, a base, an export apparatus and a needle. This subunit is part of the base, which anchors the injectisome in the bacterial cell envelope. Forms a stable homooligomeric complex.</text>
</comment>
<dbReference type="GO" id="GO:0009279">
    <property type="term" value="C:cell outer membrane"/>
    <property type="evidence" value="ECO:0007669"/>
    <property type="project" value="UniProtKB-SubCell"/>
</dbReference>
<evidence type="ECO:0000256" key="1">
    <source>
        <dbReference type="ARBA" id="ARBA00004442"/>
    </source>
</evidence>
<comment type="similarity">
    <text evidence="3">Belongs to the bacterial secretin family. T3SS SctC subfamily.</text>
</comment>
<evidence type="ECO:0000256" key="5">
    <source>
        <dbReference type="SAM" id="MobiDB-lite"/>
    </source>
</evidence>
<dbReference type="InterPro" id="IPR005644">
    <property type="entry name" value="NolW-like"/>
</dbReference>
<comment type="function">
    <text evidence="3">Component of the type III secretion system (T3SS), also called injectisome, which is used to inject bacterial effector proteins into eukaryotic host cells. Forms a ring-shaped multimeric structure with an apparent central pore in the outer membrane.</text>
</comment>
<keyword evidence="3" id="KW-0472">Membrane</keyword>
<dbReference type="GO" id="GO:0030254">
    <property type="term" value="P:protein secretion by the type III secretion system"/>
    <property type="evidence" value="ECO:0007669"/>
    <property type="project" value="UniProtKB-UniRule"/>
</dbReference>
<dbReference type="HAMAP" id="MF_02219">
    <property type="entry name" value="Type_III_secretin"/>
    <property type="match status" value="1"/>
</dbReference>
<sequence>MSTRPAARPLPSVQRQWLVLLLGLWAGLLLLAVHAQAAELPWRGRPFQIIANEKPLPDFLRELAASQGTTAVVDPKVAGVISGKFSGPALTILNSVCSTNGLTWYYDGAFLFIDLASEAKSEVLSIAGSKATAIAETLVRMRIADDRYPFSISEKQGSLYVSGPRRYVEMVRQAVKLVDQNQRAAQSEGAEIRMFPLRYAWAADLKITRSGKETVVPGVANVLRSLYGKGGSQQGGGGRGASAPFRVGPSRQLQLSTGETVNAPKVEMPSVNADDGNGLPSFGNAGELPQFQADSRMNAVLVRDLPDKMAQYERLIQSMDVRPRLIEIEVTIMDISTDTLTSLGVDWRLHGRHGDAQIGRGDRPPLTWNGATSEGGQIVSTGPNGVPTMPLGGVFTAAIGNDVRNYLLARVNALQTKGDANFVARPKVMTLDNTEAVLENLSEFFVRVDGFQDASLFSITAGTAVRVTPLVVDERNGRGVMLSIDIVDGNLSNEIVDRIPIVRRRTVNTQALVDEGNSLLIAGYSSEEKVNATSGVPVLSDLPIVGNLFKYNEKKQANMERFYLLTPRLVIPTSAVPAPATTPAPTPGPTSQLAPAQQAPVQLTPVPAPARAPTSPGGN</sequence>
<feature type="domain" description="NolW-like" evidence="7">
    <location>
        <begin position="193"/>
        <end position="324"/>
    </location>
</feature>
<proteinExistence type="inferred from homology"/>
<dbReference type="KEGG" id="pbh:AAW51_5393"/>
<reference evidence="8 9" key="1">
    <citation type="submission" date="2015-05" db="EMBL/GenBank/DDBJ databases">
        <authorList>
            <person name="Tang B."/>
            <person name="Yu Y."/>
        </authorList>
    </citation>
    <scope>NUCLEOTIDE SEQUENCE [LARGE SCALE GENOMIC DNA]</scope>
    <source>
        <strain evidence="8 9">DSM 7029</strain>
    </source>
</reference>
<dbReference type="Proteomes" id="UP000035352">
    <property type="component" value="Chromosome"/>
</dbReference>
<feature type="region of interest" description="Disordered" evidence="5">
    <location>
        <begin position="576"/>
        <end position="619"/>
    </location>
</feature>
<dbReference type="PRINTS" id="PR01337">
    <property type="entry name" value="TYPE3OMGPROT"/>
</dbReference>
<evidence type="ECO:0000259" key="6">
    <source>
        <dbReference type="Pfam" id="PF00263"/>
    </source>
</evidence>
<keyword evidence="3 4" id="KW-0813">Transport</keyword>
<keyword evidence="2 3" id="KW-0732">Signal</keyword>
<evidence type="ECO:0000256" key="2">
    <source>
        <dbReference type="ARBA" id="ARBA00022729"/>
    </source>
</evidence>
<dbReference type="InterPro" id="IPR050810">
    <property type="entry name" value="Bact_Secretion_Sys_Channel"/>
</dbReference>
<evidence type="ECO:0000313" key="9">
    <source>
        <dbReference type="Proteomes" id="UP000035352"/>
    </source>
</evidence>
<comment type="subcellular location">
    <subcellularLocation>
        <location evidence="1 3 4">Cell outer membrane</location>
    </subcellularLocation>
</comment>
<keyword evidence="3" id="KW-0653">Protein transport</keyword>
<keyword evidence="3" id="KW-0811">Translocation</keyword>
<dbReference type="InterPro" id="IPR003522">
    <property type="entry name" value="T3SS_OM_pore_YscC"/>
</dbReference>
<dbReference type="Gene3D" id="3.30.1370.120">
    <property type="match status" value="2"/>
</dbReference>
<accession>A0A0G3BRM7</accession>
<feature type="domain" description="NolW-like" evidence="7">
    <location>
        <begin position="122"/>
        <end position="183"/>
    </location>
</feature>
<evidence type="ECO:0000259" key="7">
    <source>
        <dbReference type="Pfam" id="PF03958"/>
    </source>
</evidence>
<dbReference type="Gene3D" id="3.55.50.30">
    <property type="match status" value="1"/>
</dbReference>
<dbReference type="NCBIfam" id="TIGR02516">
    <property type="entry name" value="type_III_yscC"/>
    <property type="match status" value="1"/>
</dbReference>
<dbReference type="EMBL" id="CP011371">
    <property type="protein sequence ID" value="AKJ32084.1"/>
    <property type="molecule type" value="Genomic_DNA"/>
</dbReference>
<evidence type="ECO:0000256" key="4">
    <source>
        <dbReference type="RuleBase" id="RU004004"/>
    </source>
</evidence>
<dbReference type="InterPro" id="IPR004846">
    <property type="entry name" value="T2SS/T3SS_dom"/>
</dbReference>
<keyword evidence="3" id="KW-0998">Cell outer membrane</keyword>
<dbReference type="PANTHER" id="PTHR30332:SF5">
    <property type="entry name" value="SPI-1 TYPE 3 SECRETION SYSTEM SECRETIN"/>
    <property type="match status" value="1"/>
</dbReference>
<evidence type="ECO:0000256" key="3">
    <source>
        <dbReference type="HAMAP-Rule" id="MF_02219"/>
    </source>
</evidence>
<dbReference type="PATRIC" id="fig|413882.6.peg.5642"/>
<evidence type="ECO:0000313" key="8">
    <source>
        <dbReference type="EMBL" id="AKJ32084.1"/>
    </source>
</evidence>
<keyword evidence="9" id="KW-1185">Reference proteome</keyword>
<protein>
    <recommendedName>
        <fullName evidence="3">Type 3 secretion system secretin</fullName>
        <shortName evidence="3">T3SS secretin</shortName>
    </recommendedName>
</protein>
<dbReference type="STRING" id="413882.AAW51_5393"/>
<organism evidence="8 9">
    <name type="scientific">Caldimonas brevitalea</name>
    <dbReference type="NCBI Taxonomy" id="413882"/>
    <lineage>
        <taxon>Bacteria</taxon>
        <taxon>Pseudomonadati</taxon>
        <taxon>Pseudomonadota</taxon>
        <taxon>Betaproteobacteria</taxon>
        <taxon>Burkholderiales</taxon>
        <taxon>Sphaerotilaceae</taxon>
        <taxon>Caldimonas</taxon>
    </lineage>
</organism>
<dbReference type="InterPro" id="IPR038591">
    <property type="entry name" value="NolW-like_sf"/>
</dbReference>
<dbReference type="Pfam" id="PF03958">
    <property type="entry name" value="Secretin_N"/>
    <property type="match status" value="2"/>
</dbReference>
<dbReference type="GO" id="GO:0030257">
    <property type="term" value="C:type III protein secretion system complex"/>
    <property type="evidence" value="ECO:0007669"/>
    <property type="project" value="UniProtKB-UniRule"/>
</dbReference>
<dbReference type="OrthoDB" id="9779724at2"/>
<dbReference type="RefSeq" id="WP_083438620.1">
    <property type="nucleotide sequence ID" value="NZ_CP011371.1"/>
</dbReference>
<dbReference type="GO" id="GO:0015627">
    <property type="term" value="C:type II protein secretion system complex"/>
    <property type="evidence" value="ECO:0007669"/>
    <property type="project" value="TreeGrafter"/>
</dbReference>
<gene>
    <name evidence="3" type="primary">sctC</name>
    <name evidence="8" type="ORF">AAW51_5393</name>
</gene>
<dbReference type="AlphaFoldDB" id="A0A0G3BRM7"/>
<name>A0A0G3BRM7_9BURK</name>
<feature type="compositionally biased region" description="Low complexity" evidence="5">
    <location>
        <begin position="589"/>
        <end position="605"/>
    </location>
</feature>
<dbReference type="Pfam" id="PF00263">
    <property type="entry name" value="Secretin"/>
    <property type="match status" value="1"/>
</dbReference>
<dbReference type="PANTHER" id="PTHR30332">
    <property type="entry name" value="PROBABLE GENERAL SECRETION PATHWAY PROTEIN D"/>
    <property type="match status" value="1"/>
</dbReference>
<feature type="domain" description="Type II/III secretion system secretin-like" evidence="6">
    <location>
        <begin position="413"/>
        <end position="570"/>
    </location>
</feature>